<dbReference type="InterPro" id="IPR004105">
    <property type="entry name" value="CheA-like_dim"/>
</dbReference>
<dbReference type="InterPro" id="IPR008207">
    <property type="entry name" value="Sig_transdc_His_kin_Hpt_dom"/>
</dbReference>
<dbReference type="InterPro" id="IPR036061">
    <property type="entry name" value="CheW-like_dom_sf"/>
</dbReference>
<keyword evidence="3 7" id="KW-0597">Phosphoprotein</keyword>
<dbReference type="SUPFAM" id="SSF55874">
    <property type="entry name" value="ATPase domain of HSP90 chaperone/DNA topoisomerase II/histidine kinase"/>
    <property type="match status" value="1"/>
</dbReference>
<evidence type="ECO:0000256" key="2">
    <source>
        <dbReference type="ARBA" id="ARBA00012438"/>
    </source>
</evidence>
<dbReference type="EC" id="2.7.13.3" evidence="2"/>
<evidence type="ECO:0000256" key="8">
    <source>
        <dbReference type="SAM" id="MobiDB-lite"/>
    </source>
</evidence>
<dbReference type="Gene3D" id="2.30.30.40">
    <property type="entry name" value="SH3 Domains"/>
    <property type="match status" value="1"/>
</dbReference>
<gene>
    <name evidence="12" type="ORF">IB285_10950</name>
</gene>
<comment type="caution">
    <text evidence="12">The sequence shown here is derived from an EMBL/GenBank/DDBJ whole genome shotgun (WGS) entry which is preliminary data.</text>
</comment>
<keyword evidence="4" id="KW-0808">Transferase</keyword>
<evidence type="ECO:0000256" key="4">
    <source>
        <dbReference type="ARBA" id="ARBA00022679"/>
    </source>
</evidence>
<feature type="modified residue" description="Phosphohistidine" evidence="7">
    <location>
        <position position="44"/>
    </location>
</feature>
<dbReference type="PROSITE" id="PS50894">
    <property type="entry name" value="HPT"/>
    <property type="match status" value="1"/>
</dbReference>
<dbReference type="InterPro" id="IPR005467">
    <property type="entry name" value="His_kinase_dom"/>
</dbReference>
<evidence type="ECO:0000256" key="3">
    <source>
        <dbReference type="ARBA" id="ARBA00022553"/>
    </source>
</evidence>
<organism evidence="12 13">
    <name type="scientific">Erythrobacter rubeus</name>
    <dbReference type="NCBI Taxonomy" id="2760803"/>
    <lineage>
        <taxon>Bacteria</taxon>
        <taxon>Pseudomonadati</taxon>
        <taxon>Pseudomonadota</taxon>
        <taxon>Alphaproteobacteria</taxon>
        <taxon>Sphingomonadales</taxon>
        <taxon>Erythrobacteraceae</taxon>
        <taxon>Erythrobacter/Porphyrobacter group</taxon>
        <taxon>Erythrobacter</taxon>
    </lineage>
</organism>
<evidence type="ECO:0000313" key="12">
    <source>
        <dbReference type="EMBL" id="MBD2842776.1"/>
    </source>
</evidence>
<evidence type="ECO:0000259" key="11">
    <source>
        <dbReference type="PROSITE" id="PS50894"/>
    </source>
</evidence>
<reference evidence="12 13" key="1">
    <citation type="submission" date="2020-09" db="EMBL/GenBank/DDBJ databases">
        <authorList>
            <person name="Yoon J.-W."/>
        </authorList>
    </citation>
    <scope>NUCLEOTIDE SEQUENCE [LARGE SCALE GENOMIC DNA]</scope>
    <source>
        <strain evidence="12 13">KMU-140</strain>
    </source>
</reference>
<dbReference type="InterPro" id="IPR036890">
    <property type="entry name" value="HATPase_C_sf"/>
</dbReference>
<evidence type="ECO:0000256" key="7">
    <source>
        <dbReference type="PROSITE-ProRule" id="PRU00110"/>
    </source>
</evidence>
<keyword evidence="5" id="KW-0418">Kinase</keyword>
<evidence type="ECO:0000256" key="6">
    <source>
        <dbReference type="ARBA" id="ARBA00023012"/>
    </source>
</evidence>
<dbReference type="Gene3D" id="3.30.565.10">
    <property type="entry name" value="Histidine kinase-like ATPase, C-terminal domain"/>
    <property type="match status" value="1"/>
</dbReference>
<dbReference type="PROSITE" id="PS50851">
    <property type="entry name" value="CHEW"/>
    <property type="match status" value="1"/>
</dbReference>
<dbReference type="SMART" id="SM00387">
    <property type="entry name" value="HATPase_c"/>
    <property type="match status" value="1"/>
</dbReference>
<feature type="domain" description="HPt" evidence="11">
    <location>
        <begin position="1"/>
        <end position="101"/>
    </location>
</feature>
<dbReference type="Pfam" id="PF01627">
    <property type="entry name" value="Hpt"/>
    <property type="match status" value="1"/>
</dbReference>
<proteinExistence type="predicted"/>
<dbReference type="InterPro" id="IPR051315">
    <property type="entry name" value="Bact_Chemotaxis_CheA"/>
</dbReference>
<keyword evidence="13" id="KW-1185">Reference proteome</keyword>
<dbReference type="RefSeq" id="WP_190788213.1">
    <property type="nucleotide sequence ID" value="NZ_JACXLC010000001.1"/>
</dbReference>
<dbReference type="SMART" id="SM00073">
    <property type="entry name" value="HPT"/>
    <property type="match status" value="1"/>
</dbReference>
<dbReference type="InterPro" id="IPR002545">
    <property type="entry name" value="CheW-lke_dom"/>
</dbReference>
<comment type="catalytic activity">
    <reaction evidence="1">
        <text>ATP + protein L-histidine = ADP + protein N-phospho-L-histidine.</text>
        <dbReference type="EC" id="2.7.13.3"/>
    </reaction>
</comment>
<dbReference type="Gene3D" id="1.20.120.160">
    <property type="entry name" value="HPT domain"/>
    <property type="match status" value="1"/>
</dbReference>
<dbReference type="Proteomes" id="UP000635384">
    <property type="component" value="Unassembled WGS sequence"/>
</dbReference>
<dbReference type="PANTHER" id="PTHR43395">
    <property type="entry name" value="SENSOR HISTIDINE KINASE CHEA"/>
    <property type="match status" value="1"/>
</dbReference>
<dbReference type="Pfam" id="PF01584">
    <property type="entry name" value="CheW"/>
    <property type="match status" value="1"/>
</dbReference>
<dbReference type="SUPFAM" id="SSF50341">
    <property type="entry name" value="CheW-like"/>
    <property type="match status" value="1"/>
</dbReference>
<feature type="region of interest" description="Disordered" evidence="8">
    <location>
        <begin position="149"/>
        <end position="168"/>
    </location>
</feature>
<dbReference type="PRINTS" id="PR00344">
    <property type="entry name" value="BCTRLSENSOR"/>
</dbReference>
<evidence type="ECO:0000259" key="9">
    <source>
        <dbReference type="PROSITE" id="PS50109"/>
    </source>
</evidence>
<evidence type="ECO:0000256" key="1">
    <source>
        <dbReference type="ARBA" id="ARBA00000085"/>
    </source>
</evidence>
<sequence>MDDLLADFVAETREMLEASEGEIVAWEADPADSARLDTIFRFVHTVKGNCGFFDFPRLAGLSHAAEDALADCRAGRRKPDAALVTAVLAIVDRISAMVDAIEAGEEFPEGGDDTLIAALGNDQDASDLAFDEPDGTSGHGAASGLVSTDAAASEGDAPKRVDPNPSVQRSIRLPVDLLDRVMSGVSDMVLARNDLGHRLRQAGNQPTIDGPFERLTTILSDVRDAITRMRMQRIETLFSALPRLVRDLSAELGKQVMVDLEGGDVELDREMVEMVRDPLTHIIRNAIDHGIETPSARLKDGKREIGLLSIAARQSGNTISIVVSDDGRGLDEKRIADKAVETGLITASQRAEMSREKILQLIFEPGFSTADTVSNVSGRGVGLDVVRDNLEKVGGSIKVSSQPGIGTLFTLQIPLTLSIIAGLTVEVGDQRFAIPQSYIEEIIHSSAKALDFTRVGETALVTFRGDRVPCLMLSEVLALDQGDIGEGDHTMVMLRLASGDLFALAVERIHSHGDLVVKPLAPAVMRSEIYAGSSLLDNGEPILLLDVTNIASRYGLVSDARTRVREIGDDIVETAKNTVSRAMLFTDFDNRRCAIRLELVKRIETAPASALDLTGTKPRAVIDGAILPVVGLPEGQVPAEKVRLLRLSDGECELLHAVRDIDDAVELSGKLKPERDDPLIEAVTLINGATVSLLDGHELFTRHGEPPEMLAKPLCHIPDDEWSRTILAPLVVSAGYEIADGSDDQNIGEGAVRIVFAEDNDTVPAGEDGPVIRLRSELDAGAGDDSIYRYDREALVRALGDARPARGATQ</sequence>
<evidence type="ECO:0000313" key="13">
    <source>
        <dbReference type="Proteomes" id="UP000635384"/>
    </source>
</evidence>
<accession>A0ABR8KX81</accession>
<dbReference type="SMART" id="SM01231">
    <property type="entry name" value="H-kinase_dim"/>
    <property type="match status" value="1"/>
</dbReference>
<evidence type="ECO:0000256" key="5">
    <source>
        <dbReference type="ARBA" id="ARBA00022777"/>
    </source>
</evidence>
<dbReference type="InterPro" id="IPR004358">
    <property type="entry name" value="Sig_transdc_His_kin-like_C"/>
</dbReference>
<dbReference type="PANTHER" id="PTHR43395:SF1">
    <property type="entry name" value="CHEMOTAXIS PROTEIN CHEA"/>
    <property type="match status" value="1"/>
</dbReference>
<feature type="domain" description="Histidine kinase" evidence="9">
    <location>
        <begin position="166"/>
        <end position="417"/>
    </location>
</feature>
<feature type="domain" description="CheW-like" evidence="10">
    <location>
        <begin position="419"/>
        <end position="556"/>
    </location>
</feature>
<dbReference type="CDD" id="cd00088">
    <property type="entry name" value="HPT"/>
    <property type="match status" value="1"/>
</dbReference>
<dbReference type="SMART" id="SM00260">
    <property type="entry name" value="CheW"/>
    <property type="match status" value="1"/>
</dbReference>
<dbReference type="InterPro" id="IPR003594">
    <property type="entry name" value="HATPase_dom"/>
</dbReference>
<dbReference type="PROSITE" id="PS50109">
    <property type="entry name" value="HIS_KIN"/>
    <property type="match status" value="1"/>
</dbReference>
<keyword evidence="6" id="KW-0902">Two-component regulatory system</keyword>
<dbReference type="EMBL" id="JACXLC010000001">
    <property type="protein sequence ID" value="MBD2842776.1"/>
    <property type="molecule type" value="Genomic_DNA"/>
</dbReference>
<dbReference type="SUPFAM" id="SSF47226">
    <property type="entry name" value="Histidine-containing phosphotransfer domain, HPT domain"/>
    <property type="match status" value="1"/>
</dbReference>
<dbReference type="Pfam" id="PF02518">
    <property type="entry name" value="HATPase_c"/>
    <property type="match status" value="1"/>
</dbReference>
<evidence type="ECO:0000259" key="10">
    <source>
        <dbReference type="PROSITE" id="PS50851"/>
    </source>
</evidence>
<protein>
    <recommendedName>
        <fullName evidence="2">histidine kinase</fullName>
        <ecNumber evidence="2">2.7.13.3</ecNumber>
    </recommendedName>
</protein>
<dbReference type="InterPro" id="IPR036641">
    <property type="entry name" value="HPT_dom_sf"/>
</dbReference>
<name>A0ABR8KX81_9SPHN</name>